<reference evidence="2 3" key="1">
    <citation type="submission" date="2017-10" db="EMBL/GenBank/DDBJ databases">
        <title>Comparative genomics between pathogenic Norcardia.</title>
        <authorList>
            <person name="Zeng L."/>
        </authorList>
    </citation>
    <scope>NUCLEOTIDE SEQUENCE [LARGE SCALE GENOMIC DNA]</scope>
    <source>
        <strain evidence="2 3">NC_YFY_NT001</strain>
    </source>
</reference>
<dbReference type="InterPro" id="IPR036866">
    <property type="entry name" value="RibonucZ/Hydroxyglut_hydro"/>
</dbReference>
<evidence type="ECO:0000313" key="3">
    <source>
        <dbReference type="Proteomes" id="UP000221961"/>
    </source>
</evidence>
<dbReference type="Gene3D" id="3.60.15.10">
    <property type="entry name" value="Ribonuclease Z/Hydroxyacylglutathione hydrolase-like"/>
    <property type="match status" value="1"/>
</dbReference>
<name>A0A291RJ01_9NOCA</name>
<dbReference type="InterPro" id="IPR050855">
    <property type="entry name" value="NDM-1-like"/>
</dbReference>
<gene>
    <name evidence="2" type="ORF">CRH09_14910</name>
</gene>
<dbReference type="KEGG" id="ntp:CRH09_14910"/>
<feature type="domain" description="Metallo-beta-lactamase" evidence="1">
    <location>
        <begin position="17"/>
        <end position="227"/>
    </location>
</feature>
<dbReference type="PANTHER" id="PTHR42951:SF14">
    <property type="entry name" value="METALLO-BETA-LACTAMASE SUPERFAMILY PROTEIN"/>
    <property type="match status" value="1"/>
</dbReference>
<dbReference type="Proteomes" id="UP000221961">
    <property type="component" value="Chromosome"/>
</dbReference>
<dbReference type="InterPro" id="IPR001279">
    <property type="entry name" value="Metallo-B-lactamas"/>
</dbReference>
<dbReference type="CDD" id="cd07721">
    <property type="entry name" value="yflN-like_MBL-fold"/>
    <property type="match status" value="1"/>
</dbReference>
<keyword evidence="2" id="KW-0378">Hydrolase</keyword>
<dbReference type="RefSeq" id="WP_098694441.1">
    <property type="nucleotide sequence ID" value="NZ_CP023778.1"/>
</dbReference>
<evidence type="ECO:0000259" key="1">
    <source>
        <dbReference type="SMART" id="SM00849"/>
    </source>
</evidence>
<dbReference type="PANTHER" id="PTHR42951">
    <property type="entry name" value="METALLO-BETA-LACTAMASE DOMAIN-CONTAINING"/>
    <property type="match status" value="1"/>
</dbReference>
<dbReference type="SUPFAM" id="SSF56281">
    <property type="entry name" value="Metallo-hydrolase/oxidoreductase"/>
    <property type="match status" value="1"/>
</dbReference>
<dbReference type="GeneID" id="88358686"/>
<dbReference type="SMART" id="SM00849">
    <property type="entry name" value="Lactamase_B"/>
    <property type="match status" value="1"/>
</dbReference>
<dbReference type="EMBL" id="CP023778">
    <property type="protein sequence ID" value="ATL67295.1"/>
    <property type="molecule type" value="Genomic_DNA"/>
</dbReference>
<protein>
    <submittedName>
        <fullName evidence="2">MBL fold metallo-hydrolase</fullName>
    </submittedName>
</protein>
<sequence>MKIDQVADTVYVVTGTNVNWSLVTDGSGVTLIDAGYPGDTDAVIESIRGIGHDPADLAAILLTHAHLDHIGAIPTLVERTGVPVYTGAREAAHARREFLQQISPSEMVGQLLTRGGPRWVAQTLRAVQGRIGMTVPTATAYDDDTLAALPGGFVAVPTPGHTSGHTAYLMPTEGILFSGDALVTGHPLLRDTGPRPLPTVFNHDESLTRRTAKSLLDKSPTLLVPGHGAPWFKTFV</sequence>
<evidence type="ECO:0000313" key="2">
    <source>
        <dbReference type="EMBL" id="ATL67295.1"/>
    </source>
</evidence>
<organism evidence="2 3">
    <name type="scientific">Nocardia terpenica</name>
    <dbReference type="NCBI Taxonomy" id="455432"/>
    <lineage>
        <taxon>Bacteria</taxon>
        <taxon>Bacillati</taxon>
        <taxon>Actinomycetota</taxon>
        <taxon>Actinomycetes</taxon>
        <taxon>Mycobacteriales</taxon>
        <taxon>Nocardiaceae</taxon>
        <taxon>Nocardia</taxon>
    </lineage>
</organism>
<dbReference type="Pfam" id="PF00753">
    <property type="entry name" value="Lactamase_B"/>
    <property type="match status" value="1"/>
</dbReference>
<dbReference type="GO" id="GO:0016787">
    <property type="term" value="F:hydrolase activity"/>
    <property type="evidence" value="ECO:0007669"/>
    <property type="project" value="UniProtKB-KW"/>
</dbReference>
<proteinExistence type="predicted"/>
<dbReference type="AlphaFoldDB" id="A0A291RJ01"/>
<accession>A0A291RJ01</accession>